<proteinExistence type="predicted"/>
<dbReference type="PANTHER" id="PTHR37477:SF1">
    <property type="entry name" value="COBALT-PRECORRIN-5A HYDROLASE"/>
    <property type="match status" value="1"/>
</dbReference>
<dbReference type="EMBL" id="CP051685">
    <property type="protein sequence ID" value="QJE00190.1"/>
    <property type="molecule type" value="Genomic_DNA"/>
</dbReference>
<dbReference type="InterPro" id="IPR052553">
    <property type="entry name" value="CbiG_hydrolase"/>
</dbReference>
<feature type="domain" description="Cobalamin synthesis G N-terminal" evidence="1">
    <location>
        <begin position="74"/>
        <end position="150"/>
    </location>
</feature>
<evidence type="ECO:0000259" key="1">
    <source>
        <dbReference type="Pfam" id="PF11760"/>
    </source>
</evidence>
<dbReference type="InterPro" id="IPR038029">
    <property type="entry name" value="GbiG_N_sf"/>
</dbReference>
<gene>
    <name evidence="3" type="ORF">HH212_09260</name>
</gene>
<dbReference type="Proteomes" id="UP000502415">
    <property type="component" value="Chromosome"/>
</dbReference>
<protein>
    <submittedName>
        <fullName evidence="3">Cobalamin biosynthesis protein CbiG</fullName>
    </submittedName>
</protein>
<keyword evidence="4" id="KW-1185">Reference proteome</keyword>
<sequence>MSSEAHNPTATPTQFPRICLVAITRHGAAQAVRLAADLPEADICTSAKFGAQFKDVSNAVRAYDGALRDEIGPLFAGYDQIVFFVSLGAVVRLIAPHLISKDEDPGVIVVDDAGQYVIPVLSGHVGGANAMSERVADLLGAAPVLTTASDVGRTIPVDILGRHLGWRVEAPKINVTRVSAHVVNGEPIAFVQEAGSPDWWTRPTPLPDTIHRFTSFDAVPLERYAAVLWVTHAEVPQERWDALHERLVVYRPPQDATESSAAA</sequence>
<dbReference type="InterPro" id="IPR021745">
    <property type="entry name" value="CbiG_mid"/>
</dbReference>
<dbReference type="InterPro" id="IPR021744">
    <property type="entry name" value="CbiG_N"/>
</dbReference>
<dbReference type="SUPFAM" id="SSF159672">
    <property type="entry name" value="CbiG N-terminal domain-like"/>
    <property type="match status" value="1"/>
</dbReference>
<evidence type="ECO:0000313" key="4">
    <source>
        <dbReference type="Proteomes" id="UP000502415"/>
    </source>
</evidence>
<dbReference type="Gene3D" id="3.40.50.11220">
    <property type="match status" value="1"/>
</dbReference>
<evidence type="ECO:0000259" key="2">
    <source>
        <dbReference type="Pfam" id="PF11761"/>
    </source>
</evidence>
<dbReference type="AlphaFoldDB" id="A0A7Z2ZSG3"/>
<evidence type="ECO:0000313" key="3">
    <source>
        <dbReference type="EMBL" id="QJE00190.1"/>
    </source>
</evidence>
<accession>A0A7Z2ZSG3</accession>
<dbReference type="Pfam" id="PF11760">
    <property type="entry name" value="CbiG_N"/>
    <property type="match status" value="1"/>
</dbReference>
<dbReference type="Pfam" id="PF11761">
    <property type="entry name" value="CbiG_mid"/>
    <property type="match status" value="1"/>
</dbReference>
<feature type="domain" description="Cobalamin biosynthesis central region" evidence="2">
    <location>
        <begin position="156"/>
        <end position="252"/>
    </location>
</feature>
<reference evidence="3 4" key="1">
    <citation type="submission" date="2020-04" db="EMBL/GenBank/DDBJ databases">
        <title>Genome sequencing of novel species.</title>
        <authorList>
            <person name="Heo J."/>
            <person name="Kim S.-J."/>
            <person name="Kim J.-S."/>
            <person name="Hong S.-B."/>
            <person name="Kwon S.-W."/>
        </authorList>
    </citation>
    <scope>NUCLEOTIDE SEQUENCE [LARGE SCALE GENOMIC DNA]</scope>
    <source>
        <strain evidence="3 4">GN2-R2</strain>
    </source>
</reference>
<dbReference type="PANTHER" id="PTHR37477">
    <property type="entry name" value="COBALT-PRECORRIN-5A HYDROLASE"/>
    <property type="match status" value="1"/>
</dbReference>
<organism evidence="3 4">
    <name type="scientific">Massilia forsythiae</name>
    <dbReference type="NCBI Taxonomy" id="2728020"/>
    <lineage>
        <taxon>Bacteria</taxon>
        <taxon>Pseudomonadati</taxon>
        <taxon>Pseudomonadota</taxon>
        <taxon>Betaproteobacteria</taxon>
        <taxon>Burkholderiales</taxon>
        <taxon>Oxalobacteraceae</taxon>
        <taxon>Telluria group</taxon>
        <taxon>Massilia</taxon>
    </lineage>
</organism>
<dbReference type="KEGG" id="mfy:HH212_09260"/>
<name>A0A7Z2ZSG3_9BURK</name>
<dbReference type="RefSeq" id="WP_170202223.1">
    <property type="nucleotide sequence ID" value="NZ_CP051685.1"/>
</dbReference>